<dbReference type="PROSITE" id="PS51257">
    <property type="entry name" value="PROKAR_LIPOPROTEIN"/>
    <property type="match status" value="1"/>
</dbReference>
<feature type="region of interest" description="Disordered" evidence="1">
    <location>
        <begin position="350"/>
        <end position="374"/>
    </location>
</feature>
<dbReference type="PANTHER" id="PTHR37013">
    <property type="entry name" value="INTEGRAL MEMBRANE PROTEIN (AFU_ORTHOLOGUE AFUA_1G05950)-RELATED"/>
    <property type="match status" value="1"/>
</dbReference>
<proteinExistence type="predicted"/>
<feature type="domain" description="DUF7703" evidence="3">
    <location>
        <begin position="20"/>
        <end position="251"/>
    </location>
</feature>
<reference evidence="4 5" key="1">
    <citation type="journal article" date="2018" name="Sci. Rep.">
        <title>Comparative genomics provides insights into the lifestyle and reveals functional heterogeneity of dark septate endophytic fungi.</title>
        <authorList>
            <person name="Knapp D.G."/>
            <person name="Nemeth J.B."/>
            <person name="Barry K."/>
            <person name="Hainaut M."/>
            <person name="Henrissat B."/>
            <person name="Johnson J."/>
            <person name="Kuo A."/>
            <person name="Lim J.H.P."/>
            <person name="Lipzen A."/>
            <person name="Nolan M."/>
            <person name="Ohm R.A."/>
            <person name="Tamas L."/>
            <person name="Grigoriev I.V."/>
            <person name="Spatafora J.W."/>
            <person name="Nagy L.G."/>
            <person name="Kovacs G.M."/>
        </authorList>
    </citation>
    <scope>NUCLEOTIDE SEQUENCE [LARGE SCALE GENOMIC DNA]</scope>
    <source>
        <strain evidence="4 5">DSE2036</strain>
    </source>
</reference>
<evidence type="ECO:0000313" key="5">
    <source>
        <dbReference type="Proteomes" id="UP000244855"/>
    </source>
</evidence>
<feature type="transmembrane region" description="Helical" evidence="2">
    <location>
        <begin position="15"/>
        <end position="37"/>
    </location>
</feature>
<protein>
    <recommendedName>
        <fullName evidence="3">DUF7703 domain-containing protein</fullName>
    </recommendedName>
</protein>
<feature type="compositionally biased region" description="Basic and acidic residues" evidence="1">
    <location>
        <begin position="363"/>
        <end position="374"/>
    </location>
</feature>
<evidence type="ECO:0000256" key="2">
    <source>
        <dbReference type="SAM" id="Phobius"/>
    </source>
</evidence>
<dbReference type="EMBL" id="KZ805359">
    <property type="protein sequence ID" value="PVI01322.1"/>
    <property type="molecule type" value="Genomic_DNA"/>
</dbReference>
<dbReference type="Pfam" id="PF24802">
    <property type="entry name" value="DUF7703"/>
    <property type="match status" value="1"/>
</dbReference>
<accession>A0A2V1DTS7</accession>
<feature type="transmembrane region" description="Helical" evidence="2">
    <location>
        <begin position="49"/>
        <end position="70"/>
    </location>
</feature>
<dbReference type="PANTHER" id="PTHR37013:SF3">
    <property type="entry name" value="INTEGRAL MEMBRANE PROTEIN (AFU_ORTHOLOGUE AFUA_1G05950)"/>
    <property type="match status" value="1"/>
</dbReference>
<feature type="compositionally biased region" description="Low complexity" evidence="1">
    <location>
        <begin position="273"/>
        <end position="284"/>
    </location>
</feature>
<keyword evidence="2" id="KW-1133">Transmembrane helix</keyword>
<dbReference type="InterPro" id="IPR056120">
    <property type="entry name" value="DUF7703"/>
</dbReference>
<evidence type="ECO:0000259" key="3">
    <source>
        <dbReference type="Pfam" id="PF24802"/>
    </source>
</evidence>
<sequence>MIDTRAEKIVQPLSYPVGILLACFLSIAAYNVIEITVRIFTTFKKWRGLYFNSFLIATWSIMVHVAGHVLKLYNITSMNVLYNTLILFGWVGMVTGQSLVLYSRLHLLYITNKGRVRWVLYMIIFDAITCHMPGIVLVYGASNAPDPDKYIVHFKTYEIIQMTMFALQELIISGLYAYRVFRLLNSEVGYRGPHAISLGRHLLAVNITIIIMELSLLSVIYTGHYEVEAAYKPAVYSVKLKLEFRVLNDLRNLFSDGSRLGSATGSHGSCERSPNSNTTPTSSSGLQVQDTGKRNKSSASLPVQKPTEARVLCQPTRPVEQATSNKSWETILIDTADRKSFLARRNARKMLGSEEQGSSLRLSSKDQVDFKEIV</sequence>
<dbReference type="STRING" id="97972.A0A2V1DTS7"/>
<evidence type="ECO:0000313" key="4">
    <source>
        <dbReference type="EMBL" id="PVI01322.1"/>
    </source>
</evidence>
<keyword evidence="2" id="KW-0812">Transmembrane</keyword>
<dbReference type="Proteomes" id="UP000244855">
    <property type="component" value="Unassembled WGS sequence"/>
</dbReference>
<keyword evidence="5" id="KW-1185">Reference proteome</keyword>
<feature type="transmembrane region" description="Helical" evidence="2">
    <location>
        <begin position="202"/>
        <end position="221"/>
    </location>
</feature>
<feature type="transmembrane region" description="Helical" evidence="2">
    <location>
        <begin position="82"/>
        <end position="102"/>
    </location>
</feature>
<dbReference type="OrthoDB" id="405906at2759"/>
<name>A0A2V1DTS7_9PLEO</name>
<feature type="transmembrane region" description="Helical" evidence="2">
    <location>
        <begin position="159"/>
        <end position="181"/>
    </location>
</feature>
<feature type="region of interest" description="Disordered" evidence="1">
    <location>
        <begin position="264"/>
        <end position="320"/>
    </location>
</feature>
<organism evidence="4 5">
    <name type="scientific">Periconia macrospinosa</name>
    <dbReference type="NCBI Taxonomy" id="97972"/>
    <lineage>
        <taxon>Eukaryota</taxon>
        <taxon>Fungi</taxon>
        <taxon>Dikarya</taxon>
        <taxon>Ascomycota</taxon>
        <taxon>Pezizomycotina</taxon>
        <taxon>Dothideomycetes</taxon>
        <taxon>Pleosporomycetidae</taxon>
        <taxon>Pleosporales</taxon>
        <taxon>Massarineae</taxon>
        <taxon>Periconiaceae</taxon>
        <taxon>Periconia</taxon>
    </lineage>
</organism>
<gene>
    <name evidence="4" type="ORF">DM02DRAFT_654583</name>
</gene>
<dbReference type="AlphaFoldDB" id="A0A2V1DTS7"/>
<keyword evidence="2" id="KW-0472">Membrane</keyword>
<feature type="transmembrane region" description="Helical" evidence="2">
    <location>
        <begin position="118"/>
        <end position="139"/>
    </location>
</feature>
<evidence type="ECO:0000256" key="1">
    <source>
        <dbReference type="SAM" id="MobiDB-lite"/>
    </source>
</evidence>